<feature type="compositionally biased region" description="Acidic residues" evidence="4">
    <location>
        <begin position="1058"/>
        <end position="1069"/>
    </location>
</feature>
<feature type="compositionally biased region" description="Basic and acidic residues" evidence="4">
    <location>
        <begin position="635"/>
        <end position="659"/>
    </location>
</feature>
<dbReference type="GO" id="GO:0007095">
    <property type="term" value="P:mitotic G2 DNA damage checkpoint signaling"/>
    <property type="evidence" value="ECO:0007669"/>
    <property type="project" value="TreeGrafter"/>
</dbReference>
<feature type="compositionally biased region" description="Basic and acidic residues" evidence="4">
    <location>
        <begin position="751"/>
        <end position="767"/>
    </location>
</feature>
<proteinExistence type="predicted"/>
<keyword evidence="2" id="KW-0597">Phosphoprotein</keyword>
<feature type="compositionally biased region" description="Polar residues" evidence="4">
    <location>
        <begin position="289"/>
        <end position="298"/>
    </location>
</feature>
<dbReference type="PANTHER" id="PTHR14396">
    <property type="entry name" value="CLASPIN"/>
    <property type="match status" value="1"/>
</dbReference>
<sequence>MDSSSDEETTFTHRKSSTKKIYDSDEEAEEAIPENATEATEDFKLHLSDDDGEDKCSDASRVEKDADDVIAPCGKSEGRSDEEPSAKTMISPAQHSASDSDTGNFVKRSPSPVGTSAAEDIRKKLNALADSDSESDIDTDLQPLLKSTNKIKGSKSRLDSDSKSPNFENSDVKKEKNTTSKSRKNKSGPERKSKTNAKNAMLEIKAESQRRLRESNIGLPYHVPKQRSLLDFLSRRKTSSHMPIKGPSEQLVEVWKEIEEREKEVEEFYKSESEHESETEGSDHEANVGTGTIESKQSAEPIISEGHCEDRNSVNSVASCEENSLETTIGLSQNSETTDETLQETNTLLNSGPISVDQQLVNETDQPSGDPPIIDDRSVSIIEDSAALKDHSSSQILTGVEKISGTNNSDNSKVEADSVVNGIGISNIQPPKTLVPFHTQDSQDISLQLSEIQSFSDDVKILKEDEGIASNAGKVICKASLNNAVSTGGDKNSKTWIELNSEMKLLHDENSDAEDSSVKEGSSRKDSTLWAGPRLSLKGAPDDFIDLDDTSSIQPNTPGVQGLIERFMKHSGSKKKNNRAQTVELSLISSEKDDKGDVLEVKHEAIKIVLTGEDNSRSVPTPGARLKLLKSELNKQMRKQKEEEWQKKQEEMRNEKNFLGEENDCGLLPDEEEEEEEMTDSEAESEPEINDIREPRKKKRIKGLFVDEEAEVEDDDNASRGSEDDDDNEYENEHVEDDNADDSERDNDEELWGKKEKMHGENERGDNELDENLPVQNTAFKNSPIDKENDTPKPRSLQRTLTSASDLFASQSTEWREDDDDDFLPAGQPNRLTCRESVNQKDDDISMQFSPLTLSLKGTQGFLDADQELTPPKSSWPSECKSQNSIKKLFTEPQPSSTQEKLDELAQLFGAKFNDSEVGVSALVNTSCTEDSEMDLMALCSGKFVSQLPQPKDLEDDSGKSLNSQFLSQDPNEGDSQRVKLATEDSVDFSLKWDGDMKTGEEDDGSKGKFRLEIISSDDDDDDEAVSIKEKKRKKNRKLEFSDDEEDSVPKTVSDHELSDDDEDDDDNDIVTADKETKLFGIFSKEPKEVFYDSDENEIDPAAFLEKEAELSEEEDWHGSDDEDEKGLDKLEMNEADKEDIDQDLVREQLVKSHMQKMLDEDRRDVRILQEMLLEDGELHSENGGRERQFRWRNVDSTGMVDDGHKSDEENVDHDEDEDDAEWRKQRHEREMFLKEQREASFKQKKEAGEFEENDDDLENSGLMLLGKSVLFKSRSSSIDASFIKEPPAAKLPCENNLLSPDRKLNVLLSKRGSFLSRGDGVLAKLAKITGPAKESVLAGAKSSGNFVFSAISPPKKQIKHEDVETKPAKRKAPAGLENPTDKKPCLLPAAKKRSGLFDHL</sequence>
<feature type="compositionally biased region" description="Acidic residues" evidence="4">
    <location>
        <begin position="661"/>
        <end position="689"/>
    </location>
</feature>
<evidence type="ECO:0000313" key="6">
    <source>
        <dbReference type="Proteomes" id="UP001219518"/>
    </source>
</evidence>
<feature type="compositionally biased region" description="Acidic residues" evidence="4">
    <location>
        <begin position="1111"/>
        <end position="1126"/>
    </location>
</feature>
<feature type="compositionally biased region" description="Acidic residues" evidence="4">
    <location>
        <begin position="723"/>
        <end position="750"/>
    </location>
</feature>
<feature type="compositionally biased region" description="Polar residues" evidence="4">
    <location>
        <begin position="343"/>
        <end position="367"/>
    </location>
</feature>
<protein>
    <submittedName>
        <fullName evidence="5">Claspin</fullName>
    </submittedName>
</protein>
<keyword evidence="6" id="KW-1185">Reference proteome</keyword>
<feature type="compositionally biased region" description="Acidic residues" evidence="4">
    <location>
        <begin position="1210"/>
        <end position="1221"/>
    </location>
</feature>
<gene>
    <name evidence="5" type="ORF">KUF71_014075</name>
</gene>
<feature type="region of interest" description="Disordered" evidence="4">
    <location>
        <begin position="948"/>
        <end position="1069"/>
    </location>
</feature>
<evidence type="ECO:0000256" key="2">
    <source>
        <dbReference type="ARBA" id="ARBA00022553"/>
    </source>
</evidence>
<feature type="region of interest" description="Disordered" evidence="4">
    <location>
        <begin position="1177"/>
        <end position="1256"/>
    </location>
</feature>
<dbReference type="GO" id="GO:0005634">
    <property type="term" value="C:nucleus"/>
    <property type="evidence" value="ECO:0007669"/>
    <property type="project" value="UniProtKB-SubCell"/>
</dbReference>
<accession>A0AAE1HQU5</accession>
<feature type="compositionally biased region" description="Polar residues" evidence="4">
    <location>
        <begin position="313"/>
        <end position="336"/>
    </location>
</feature>
<evidence type="ECO:0000313" key="5">
    <source>
        <dbReference type="EMBL" id="KAK3925826.1"/>
    </source>
</evidence>
<feature type="compositionally biased region" description="Basic and acidic residues" evidence="4">
    <location>
        <begin position="41"/>
        <end position="64"/>
    </location>
</feature>
<feature type="compositionally biased region" description="Acidic residues" evidence="4">
    <location>
        <begin position="706"/>
        <end position="716"/>
    </location>
</feature>
<dbReference type="EMBL" id="JAHWGI010001240">
    <property type="protein sequence ID" value="KAK3925826.1"/>
    <property type="molecule type" value="Genomic_DNA"/>
</dbReference>
<feature type="region of interest" description="Disordered" evidence="4">
    <location>
        <begin position="507"/>
        <end position="534"/>
    </location>
</feature>
<evidence type="ECO:0000256" key="4">
    <source>
        <dbReference type="SAM" id="MobiDB-lite"/>
    </source>
</evidence>
<feature type="region of interest" description="Disordered" evidence="4">
    <location>
        <begin position="263"/>
        <end position="376"/>
    </location>
</feature>
<feature type="region of interest" description="Disordered" evidence="4">
    <location>
        <begin position="635"/>
        <end position="846"/>
    </location>
</feature>
<dbReference type="GO" id="GO:0033314">
    <property type="term" value="P:mitotic DNA replication checkpoint signaling"/>
    <property type="evidence" value="ECO:0007669"/>
    <property type="project" value="TreeGrafter"/>
</dbReference>
<organism evidence="5 6">
    <name type="scientific">Frankliniella fusca</name>
    <dbReference type="NCBI Taxonomy" id="407009"/>
    <lineage>
        <taxon>Eukaryota</taxon>
        <taxon>Metazoa</taxon>
        <taxon>Ecdysozoa</taxon>
        <taxon>Arthropoda</taxon>
        <taxon>Hexapoda</taxon>
        <taxon>Insecta</taxon>
        <taxon>Pterygota</taxon>
        <taxon>Neoptera</taxon>
        <taxon>Paraneoptera</taxon>
        <taxon>Thysanoptera</taxon>
        <taxon>Terebrantia</taxon>
        <taxon>Thripoidea</taxon>
        <taxon>Thripidae</taxon>
        <taxon>Frankliniella</taxon>
    </lineage>
</organism>
<feature type="compositionally biased region" description="Polar residues" evidence="4">
    <location>
        <begin position="960"/>
        <end position="971"/>
    </location>
</feature>
<feature type="compositionally biased region" description="Acidic residues" evidence="4">
    <location>
        <begin position="1016"/>
        <end position="1025"/>
    </location>
</feature>
<feature type="compositionally biased region" description="Basic and acidic residues" evidence="4">
    <location>
        <begin position="1177"/>
        <end position="1194"/>
    </location>
</feature>
<dbReference type="GO" id="GO:0010997">
    <property type="term" value="F:anaphase-promoting complex binding"/>
    <property type="evidence" value="ECO:0007669"/>
    <property type="project" value="TreeGrafter"/>
</dbReference>
<reference evidence="5" key="2">
    <citation type="journal article" date="2023" name="BMC Genomics">
        <title>Pest status, molecular evolution, and epigenetic factors derived from the genome assembly of Frankliniella fusca, a thysanopteran phytovirus vector.</title>
        <authorList>
            <person name="Catto M.A."/>
            <person name="Labadie P.E."/>
            <person name="Jacobson A.L."/>
            <person name="Kennedy G.G."/>
            <person name="Srinivasan R."/>
            <person name="Hunt B.G."/>
        </authorList>
    </citation>
    <scope>NUCLEOTIDE SEQUENCE</scope>
    <source>
        <strain evidence="5">PL_HMW_Pooled</strain>
    </source>
</reference>
<name>A0AAE1HQU5_9NEOP</name>
<feature type="compositionally biased region" description="Basic and acidic residues" evidence="4">
    <location>
        <begin position="507"/>
        <end position="527"/>
    </location>
</feature>
<evidence type="ECO:0000256" key="3">
    <source>
        <dbReference type="ARBA" id="ARBA00023242"/>
    </source>
</evidence>
<dbReference type="Proteomes" id="UP001219518">
    <property type="component" value="Unassembled WGS sequence"/>
</dbReference>
<evidence type="ECO:0000256" key="1">
    <source>
        <dbReference type="ARBA" id="ARBA00004123"/>
    </source>
</evidence>
<reference evidence="5" key="1">
    <citation type="submission" date="2021-07" db="EMBL/GenBank/DDBJ databases">
        <authorList>
            <person name="Catto M.A."/>
            <person name="Jacobson A."/>
            <person name="Kennedy G."/>
            <person name="Labadie P."/>
            <person name="Hunt B.G."/>
            <person name="Srinivasan R."/>
        </authorList>
    </citation>
    <scope>NUCLEOTIDE SEQUENCE</scope>
    <source>
        <strain evidence="5">PL_HMW_Pooled</strain>
        <tissue evidence="5">Head</tissue>
    </source>
</reference>
<feature type="compositionally biased region" description="Basic and acidic residues" evidence="4">
    <location>
        <begin position="1127"/>
        <end position="1136"/>
    </location>
</feature>
<keyword evidence="3" id="KW-0539">Nucleus</keyword>
<comment type="caution">
    <text evidence="5">The sequence shown here is derived from an EMBL/GenBank/DDBJ whole genome shotgun (WGS) entry which is preliminary data.</text>
</comment>
<feature type="compositionally biased region" description="Polar residues" evidence="4">
    <location>
        <begin position="91"/>
        <end position="103"/>
    </location>
</feature>
<dbReference type="InterPro" id="IPR024146">
    <property type="entry name" value="Claspin"/>
</dbReference>
<feature type="compositionally biased region" description="Basic and acidic residues" evidence="4">
    <location>
        <begin position="1222"/>
        <end position="1249"/>
    </location>
</feature>
<feature type="compositionally biased region" description="Basic and acidic residues" evidence="4">
    <location>
        <begin position="263"/>
        <end position="286"/>
    </location>
</feature>
<feature type="compositionally biased region" description="Basic and acidic residues" evidence="4">
    <location>
        <begin position="784"/>
        <end position="793"/>
    </location>
</feature>
<feature type="compositionally biased region" description="Polar residues" evidence="4">
    <location>
        <begin position="797"/>
        <end position="813"/>
    </location>
</feature>
<dbReference type="PANTHER" id="PTHR14396:SF10">
    <property type="entry name" value="CLASPIN"/>
    <property type="match status" value="1"/>
</dbReference>
<comment type="subcellular location">
    <subcellularLocation>
        <location evidence="1">Nucleus</location>
    </subcellularLocation>
</comment>
<feature type="region of interest" description="Disordered" evidence="4">
    <location>
        <begin position="1357"/>
        <end position="1401"/>
    </location>
</feature>
<feature type="compositionally biased region" description="Basic and acidic residues" evidence="4">
    <location>
        <begin position="76"/>
        <end position="85"/>
    </location>
</feature>
<feature type="compositionally biased region" description="Basic and acidic residues" evidence="4">
    <location>
        <begin position="991"/>
        <end position="1012"/>
    </location>
</feature>
<feature type="region of interest" description="Disordered" evidence="4">
    <location>
        <begin position="1"/>
        <end position="200"/>
    </location>
</feature>
<feature type="region of interest" description="Disordered" evidence="4">
    <location>
        <begin position="1091"/>
        <end position="1141"/>
    </location>
</feature>